<name>A0A645BVP4_9ZZZZ</name>
<comment type="caution">
    <text evidence="1">The sequence shown here is derived from an EMBL/GenBank/DDBJ whole genome shotgun (WGS) entry which is preliminary data.</text>
</comment>
<accession>A0A645BVP4</accession>
<evidence type="ECO:0000313" key="1">
    <source>
        <dbReference type="EMBL" id="MPM65844.1"/>
    </source>
</evidence>
<sequence>METINFKKTGEPLFVKFTIKEGVVAASYTIALIDADGITEIAKYEGDNNQVNNDKFKLPAPVALNNGRIIRWTTDFKGVDIANSSRYEMVLEFYQGDFLLKCLSNKGLLTGKEQHMMEIIKLLGE</sequence>
<dbReference type="AlphaFoldDB" id="A0A645BVP4"/>
<gene>
    <name evidence="1" type="ORF">SDC9_112748</name>
</gene>
<reference evidence="1" key="1">
    <citation type="submission" date="2019-08" db="EMBL/GenBank/DDBJ databases">
        <authorList>
            <person name="Kucharzyk K."/>
            <person name="Murdoch R.W."/>
            <person name="Higgins S."/>
            <person name="Loffler F."/>
        </authorList>
    </citation>
    <scope>NUCLEOTIDE SEQUENCE</scope>
</reference>
<protein>
    <submittedName>
        <fullName evidence="1">Uncharacterized protein</fullName>
    </submittedName>
</protein>
<proteinExistence type="predicted"/>
<organism evidence="1">
    <name type="scientific">bioreactor metagenome</name>
    <dbReference type="NCBI Taxonomy" id="1076179"/>
    <lineage>
        <taxon>unclassified sequences</taxon>
        <taxon>metagenomes</taxon>
        <taxon>ecological metagenomes</taxon>
    </lineage>
</organism>
<dbReference type="EMBL" id="VSSQ01020747">
    <property type="protein sequence ID" value="MPM65844.1"/>
    <property type="molecule type" value="Genomic_DNA"/>
</dbReference>